<dbReference type="AlphaFoldDB" id="A0A3G9EIW1"/>
<dbReference type="EMBL" id="AB728560">
    <property type="protein sequence ID" value="BBD49895.1"/>
    <property type="molecule type" value="Genomic_DNA"/>
</dbReference>
<sequence length="48" mass="5603">MKLPQWPQVLRHQAVIIKACSTQLMILALPINDNLLYAHTSRRFPNFN</sequence>
<proteinExistence type="predicted"/>
<organism evidence="1">
    <name type="scientific">Alteromonadaceae bacterium PE-TB08W</name>
    <dbReference type="NCBI Taxonomy" id="1199097"/>
    <lineage>
        <taxon>Bacteria</taxon>
        <taxon>Pseudomonadati</taxon>
        <taxon>Pseudomonadota</taxon>
        <taxon>Gammaproteobacteria</taxon>
        <taxon>Alteromonadales</taxon>
        <taxon>Alteromonadaceae</taxon>
    </lineage>
</organism>
<accession>A0A3G9EIW1</accession>
<name>A0A3G9EIW1_9ALTE</name>
<reference evidence="1" key="1">
    <citation type="journal article" date="2019" name="Microbes Environ.">
        <title>Genetic and Physiological Characteristics of a Novel Marine Propylene-Assimilating Halieaceae Bacterium Isolated from Seawater and the Diversity of Its Alkene and Epoxide Metabolism Genes.</title>
        <authorList>
            <person name="Suzuki T."/>
            <person name="Yazawa T."/>
            <person name="Morishita N."/>
            <person name="Maruyama A."/>
            <person name="Fuse H."/>
        </authorList>
    </citation>
    <scope>NUCLEOTIDE SEQUENCE</scope>
    <source>
        <strain evidence="1">PE-TB08W</strain>
    </source>
</reference>
<protein>
    <submittedName>
        <fullName evidence="1">Uncharacterized protein</fullName>
    </submittedName>
</protein>
<evidence type="ECO:0000313" key="1">
    <source>
        <dbReference type="EMBL" id="BBD49895.1"/>
    </source>
</evidence>